<dbReference type="Pfam" id="PF09438">
    <property type="entry name" value="DUF2017"/>
    <property type="match status" value="1"/>
</dbReference>
<evidence type="ECO:0000313" key="1">
    <source>
        <dbReference type="EMBL" id="PJI94527.1"/>
    </source>
</evidence>
<name>A0A2M8WUA2_9MICO</name>
<organism evidence="1 2">
    <name type="scientific">Luteimicrobium subarcticum</name>
    <dbReference type="NCBI Taxonomy" id="620910"/>
    <lineage>
        <taxon>Bacteria</taxon>
        <taxon>Bacillati</taxon>
        <taxon>Actinomycetota</taxon>
        <taxon>Actinomycetes</taxon>
        <taxon>Micrococcales</taxon>
        <taxon>Luteimicrobium</taxon>
    </lineage>
</organism>
<protein>
    <submittedName>
        <fullName evidence="1">Uncharacterized protein DUF2017</fullName>
    </submittedName>
</protein>
<reference evidence="1 2" key="1">
    <citation type="submission" date="2017-11" db="EMBL/GenBank/DDBJ databases">
        <title>Genomic Encyclopedia of Archaeal and Bacterial Type Strains, Phase II (KMG-II): From Individual Species to Whole Genera.</title>
        <authorList>
            <person name="Goeker M."/>
        </authorList>
    </citation>
    <scope>NUCLEOTIDE SEQUENCE [LARGE SCALE GENOMIC DNA]</scope>
    <source>
        <strain evidence="1 2">DSM 22413</strain>
    </source>
</reference>
<comment type="caution">
    <text evidence="1">The sequence shown here is derived from an EMBL/GenBank/DDBJ whole genome shotgun (WGS) entry which is preliminary data.</text>
</comment>
<sequence>MRAFRVAPEGYVAGLDSTERLVLAHVVGDTAELLQSSAGAAAGAVAGWPDDPALRRLLPDASRDEPEVSEEFRRLTQEDLVGAKVTRLVAFADLLLDDPVARAAAGGVAPAPATDVPTDLTVDRAAARDIAAAMTDVRLVLAERLDVRSDEDSERLYAAVERGAAGDDVDDAAEEGGPRGFLGAVFVTLGWLQESLVTAMLGELRAR</sequence>
<dbReference type="EMBL" id="PGTZ01000006">
    <property type="protein sequence ID" value="PJI94527.1"/>
    <property type="molecule type" value="Genomic_DNA"/>
</dbReference>
<accession>A0A2M8WUA2</accession>
<dbReference type="AlphaFoldDB" id="A0A2M8WUA2"/>
<dbReference type="RefSeq" id="WP_100348549.1">
    <property type="nucleotide sequence ID" value="NZ_PGTZ01000006.1"/>
</dbReference>
<dbReference type="InterPro" id="IPR018561">
    <property type="entry name" value="AosR"/>
</dbReference>
<proteinExistence type="predicted"/>
<evidence type="ECO:0000313" key="2">
    <source>
        <dbReference type="Proteomes" id="UP000231586"/>
    </source>
</evidence>
<gene>
    <name evidence="1" type="ORF">CLV34_0370</name>
</gene>
<dbReference type="Proteomes" id="UP000231586">
    <property type="component" value="Unassembled WGS sequence"/>
</dbReference>
<dbReference type="OrthoDB" id="3268479at2"/>
<keyword evidence="2" id="KW-1185">Reference proteome</keyword>